<dbReference type="Pfam" id="PF04082">
    <property type="entry name" value="Fungal_trans"/>
    <property type="match status" value="1"/>
</dbReference>
<gene>
    <name evidence="10" type="ORF">DDE83_001860</name>
</gene>
<feature type="compositionally biased region" description="Basic and acidic residues" evidence="8">
    <location>
        <begin position="11"/>
        <end position="25"/>
    </location>
</feature>
<keyword evidence="5" id="KW-0238">DNA-binding</keyword>
<dbReference type="STRING" id="183478.A0A364NBX2"/>
<dbReference type="InterPro" id="IPR051615">
    <property type="entry name" value="Transcr_Regulatory_Elem"/>
</dbReference>
<feature type="region of interest" description="Disordered" evidence="8">
    <location>
        <begin position="92"/>
        <end position="112"/>
    </location>
</feature>
<dbReference type="InterPro" id="IPR007219">
    <property type="entry name" value="XnlR_reg_dom"/>
</dbReference>
<feature type="region of interest" description="Disordered" evidence="8">
    <location>
        <begin position="1"/>
        <end position="25"/>
    </location>
</feature>
<evidence type="ECO:0000259" key="9">
    <source>
        <dbReference type="SMART" id="SM00906"/>
    </source>
</evidence>
<dbReference type="EMBL" id="QGDH01000018">
    <property type="protein sequence ID" value="RAR14828.1"/>
    <property type="molecule type" value="Genomic_DNA"/>
</dbReference>
<dbReference type="Gene3D" id="4.10.240.10">
    <property type="entry name" value="Zn(2)-C6 fungal-type DNA-binding domain"/>
    <property type="match status" value="1"/>
</dbReference>
<dbReference type="SMART" id="SM00906">
    <property type="entry name" value="Fungal_trans"/>
    <property type="match status" value="1"/>
</dbReference>
<dbReference type="GO" id="GO:0005634">
    <property type="term" value="C:nucleus"/>
    <property type="evidence" value="ECO:0007669"/>
    <property type="project" value="UniProtKB-SubCell"/>
</dbReference>
<dbReference type="CDD" id="cd12148">
    <property type="entry name" value="fungal_TF_MHR"/>
    <property type="match status" value="1"/>
</dbReference>
<keyword evidence="6" id="KW-0804">Transcription</keyword>
<accession>A0A364NBX2</accession>
<dbReference type="GO" id="GO:0008270">
    <property type="term" value="F:zinc ion binding"/>
    <property type="evidence" value="ECO:0007669"/>
    <property type="project" value="InterPro"/>
</dbReference>
<feature type="region of interest" description="Disordered" evidence="8">
    <location>
        <begin position="842"/>
        <end position="896"/>
    </location>
</feature>
<organism evidence="10 11">
    <name type="scientific">Stemphylium lycopersici</name>
    <name type="common">Tomato gray leaf spot disease fungus</name>
    <name type="synonym">Thyrospora lycopersici</name>
    <dbReference type="NCBI Taxonomy" id="183478"/>
    <lineage>
        <taxon>Eukaryota</taxon>
        <taxon>Fungi</taxon>
        <taxon>Dikarya</taxon>
        <taxon>Ascomycota</taxon>
        <taxon>Pezizomycotina</taxon>
        <taxon>Dothideomycetes</taxon>
        <taxon>Pleosporomycetidae</taxon>
        <taxon>Pleosporales</taxon>
        <taxon>Pleosporineae</taxon>
        <taxon>Pleosporaceae</taxon>
        <taxon>Stemphylium</taxon>
    </lineage>
</organism>
<comment type="caution">
    <text evidence="10">The sequence shown here is derived from an EMBL/GenBank/DDBJ whole genome shotgun (WGS) entry which is preliminary data.</text>
</comment>
<keyword evidence="7" id="KW-0539">Nucleus</keyword>
<evidence type="ECO:0000256" key="7">
    <source>
        <dbReference type="ARBA" id="ARBA00023242"/>
    </source>
</evidence>
<dbReference type="GO" id="GO:0000981">
    <property type="term" value="F:DNA-binding transcription factor activity, RNA polymerase II-specific"/>
    <property type="evidence" value="ECO:0007669"/>
    <property type="project" value="InterPro"/>
</dbReference>
<dbReference type="AlphaFoldDB" id="A0A364NBX2"/>
<feature type="compositionally biased region" description="Low complexity" evidence="8">
    <location>
        <begin position="886"/>
        <end position="896"/>
    </location>
</feature>
<keyword evidence="2" id="KW-0479">Metal-binding</keyword>
<evidence type="ECO:0000256" key="4">
    <source>
        <dbReference type="ARBA" id="ARBA00023015"/>
    </source>
</evidence>
<keyword evidence="3" id="KW-0862">Zinc</keyword>
<sequence>MARGAAATSSTKDEQDSSHVQDAKTSKRRCVQSACVPCRKRKSKHLAGHLFGPLSRALWVAPLLTPRPQCDGGTPFCATCTAVYKTECHYDADSESRRTKSGPASANNAGTKRDASFVATANSEAPSNADFIINSLRRLPEEYVYEFIQHLRNDPNLDTATLVETLRKNMTLTPSTPVEVQSLESDLSVLLGKPTVTLAGPSRYHGHSANLERVADEENFSGRQRMNSVKPERQGSTWTNVTDDLAFVERLLELYFAWSHPFYVLFSRECFYKDFRAGRDKYCCSLLVNAICAYACHLTDEPAGRTDPSNFRTAGDHFFAETRRLLFEDETPSLTTVQALCIMSMREPSTGRDSSGFGYMGRCMRMCIELGLHLNYGPNSTLGLTPSEVEVRKVTFWGCFTVETVYCITMGRVSQIPRAAITLDKPILDETPAVPEAFPGSLNASSGVVTTRMFLQEFTSLSELVNDNNHMFFAPKDRLTGSKLIDCYNKYKAWYKKLPPLLGVEGKKEPEPHILTLHMLYYTIIVHLFRPLLKVDLINSDVHPRDICIDAANNVSRLVRIYRQFYDFRQAHLIIPHILLTVCILHLLYSKDNQLSRQNLVEGLQGLEDLHECHYFGARSFRIIHTLAKTWNLPFPEELSNSALIPKSDPNKPLGQISPPTDPLLIPPNSTTITGNRIGPGVTHPPQPQRRESLSMFASQHRLQLATHPAHSGPNSVVPSQHHPSPIVGHSPVQSNYNTNMQLPYQYSQPMSSTPNIPTTMTPPTVDTEEAIFWNPIPGLPGPILPRHNYQQMSPMGLESVLHHTDLGDRLGRDGFKINEDWRSSHVNGFDTGVAGNVYAPPNGHQPDASYAPRQNFAPPPDGVGYPPTAHDAHHAQDGYGGGWWQGPNGTSGPMS</sequence>
<dbReference type="CDD" id="cd00067">
    <property type="entry name" value="GAL4"/>
    <property type="match status" value="1"/>
</dbReference>
<dbReference type="InterPro" id="IPR036864">
    <property type="entry name" value="Zn2-C6_fun-type_DNA-bd_sf"/>
</dbReference>
<name>A0A364NBX2_STELY</name>
<evidence type="ECO:0000256" key="5">
    <source>
        <dbReference type="ARBA" id="ARBA00023125"/>
    </source>
</evidence>
<evidence type="ECO:0000256" key="2">
    <source>
        <dbReference type="ARBA" id="ARBA00022723"/>
    </source>
</evidence>
<protein>
    <submittedName>
        <fullName evidence="10">C6 transcription factor</fullName>
    </submittedName>
</protein>
<evidence type="ECO:0000313" key="11">
    <source>
        <dbReference type="Proteomes" id="UP000249619"/>
    </source>
</evidence>
<dbReference type="Proteomes" id="UP000249619">
    <property type="component" value="Unassembled WGS sequence"/>
</dbReference>
<evidence type="ECO:0000256" key="3">
    <source>
        <dbReference type="ARBA" id="ARBA00022833"/>
    </source>
</evidence>
<feature type="domain" description="Xylanolytic transcriptional activator regulatory" evidence="9">
    <location>
        <begin position="356"/>
        <end position="432"/>
    </location>
</feature>
<evidence type="ECO:0000256" key="6">
    <source>
        <dbReference type="ARBA" id="ARBA00023163"/>
    </source>
</evidence>
<comment type="subcellular location">
    <subcellularLocation>
        <location evidence="1">Nucleus</location>
    </subcellularLocation>
</comment>
<dbReference type="GO" id="GO:0003677">
    <property type="term" value="F:DNA binding"/>
    <property type="evidence" value="ECO:0007669"/>
    <property type="project" value="UniProtKB-KW"/>
</dbReference>
<dbReference type="InterPro" id="IPR001138">
    <property type="entry name" value="Zn2Cys6_DnaBD"/>
</dbReference>
<proteinExistence type="predicted"/>
<dbReference type="GO" id="GO:0006351">
    <property type="term" value="P:DNA-templated transcription"/>
    <property type="evidence" value="ECO:0007669"/>
    <property type="project" value="InterPro"/>
</dbReference>
<dbReference type="PANTHER" id="PTHR31313">
    <property type="entry name" value="TY1 ENHANCER ACTIVATOR"/>
    <property type="match status" value="1"/>
</dbReference>
<dbReference type="PANTHER" id="PTHR31313:SF81">
    <property type="entry name" value="TY1 ENHANCER ACTIVATOR"/>
    <property type="match status" value="1"/>
</dbReference>
<reference evidence="11" key="1">
    <citation type="submission" date="2018-05" db="EMBL/GenBank/DDBJ databases">
        <title>Draft genome sequence of Stemphylium lycopersici strain CIDEFI 213.</title>
        <authorList>
            <person name="Medina R."/>
            <person name="Franco M.E.E."/>
            <person name="Lucentini C.G."/>
            <person name="Saparrat M.C.N."/>
            <person name="Balatti P.A."/>
        </authorList>
    </citation>
    <scope>NUCLEOTIDE SEQUENCE [LARGE SCALE GENOMIC DNA]</scope>
    <source>
        <strain evidence="11">CIDEFI 213</strain>
    </source>
</reference>
<evidence type="ECO:0000256" key="1">
    <source>
        <dbReference type="ARBA" id="ARBA00004123"/>
    </source>
</evidence>
<evidence type="ECO:0000256" key="8">
    <source>
        <dbReference type="SAM" id="MobiDB-lite"/>
    </source>
</evidence>
<evidence type="ECO:0000313" key="10">
    <source>
        <dbReference type="EMBL" id="RAR14828.1"/>
    </source>
</evidence>
<keyword evidence="11" id="KW-1185">Reference proteome</keyword>
<keyword evidence="4" id="KW-0805">Transcription regulation</keyword>